<dbReference type="GO" id="GO:0042273">
    <property type="term" value="P:ribosomal large subunit biogenesis"/>
    <property type="evidence" value="ECO:0007669"/>
    <property type="project" value="UniProtKB-ARBA"/>
</dbReference>
<evidence type="ECO:0000256" key="1">
    <source>
        <dbReference type="ARBA" id="ARBA00004123"/>
    </source>
</evidence>
<feature type="compositionally biased region" description="Polar residues" evidence="8">
    <location>
        <begin position="127"/>
        <end position="137"/>
    </location>
</feature>
<dbReference type="FunFam" id="1.10.1580.10:FF:000006">
    <property type="entry name" value="Nuclear GTP-binding protein NUG1"/>
    <property type="match status" value="1"/>
</dbReference>
<dbReference type="OrthoDB" id="10266128at2759"/>
<feature type="compositionally biased region" description="Basic residues" evidence="8">
    <location>
        <begin position="1"/>
        <end position="13"/>
    </location>
</feature>
<reference evidence="11" key="1">
    <citation type="journal article" date="2016" name="Proc. Natl. Acad. Sci. U.S.A.">
        <title>Comparative genomics of biotechnologically important yeasts.</title>
        <authorList>
            <person name="Riley R."/>
            <person name="Haridas S."/>
            <person name="Wolfe K.H."/>
            <person name="Lopes M.R."/>
            <person name="Hittinger C.T."/>
            <person name="Goeker M."/>
            <person name="Salamov A.A."/>
            <person name="Wisecaver J.H."/>
            <person name="Long T.M."/>
            <person name="Calvey C.H."/>
            <person name="Aerts A.L."/>
            <person name="Barry K.W."/>
            <person name="Choi C."/>
            <person name="Clum A."/>
            <person name="Coughlan A.Y."/>
            <person name="Deshpande S."/>
            <person name="Douglass A.P."/>
            <person name="Hanson S.J."/>
            <person name="Klenk H.-P."/>
            <person name="LaButti K.M."/>
            <person name="Lapidus A."/>
            <person name="Lindquist E.A."/>
            <person name="Lipzen A.M."/>
            <person name="Meier-Kolthoff J.P."/>
            <person name="Ohm R.A."/>
            <person name="Otillar R.P."/>
            <person name="Pangilinan J.L."/>
            <person name="Peng Y."/>
            <person name="Rokas A."/>
            <person name="Rosa C.A."/>
            <person name="Scheuner C."/>
            <person name="Sibirny A.A."/>
            <person name="Slot J.C."/>
            <person name="Stielow J.B."/>
            <person name="Sun H."/>
            <person name="Kurtzman C.P."/>
            <person name="Blackwell M."/>
            <person name="Grigoriev I.V."/>
            <person name="Jeffries T.W."/>
        </authorList>
    </citation>
    <scope>NUCLEOTIDE SEQUENCE [LARGE SCALE GENOMIC DNA]</scope>
    <source>
        <strain evidence="11">NRRL Y-1626</strain>
    </source>
</reference>
<evidence type="ECO:0000313" key="11">
    <source>
        <dbReference type="Proteomes" id="UP000092321"/>
    </source>
</evidence>
<evidence type="ECO:0000256" key="5">
    <source>
        <dbReference type="ARBA" id="ARBA00022927"/>
    </source>
</evidence>
<feature type="region of interest" description="Disordered" evidence="8">
    <location>
        <begin position="1"/>
        <end position="36"/>
    </location>
</feature>
<feature type="compositionally biased region" description="Basic residues" evidence="8">
    <location>
        <begin position="21"/>
        <end position="34"/>
    </location>
</feature>
<dbReference type="Gene3D" id="3.40.50.300">
    <property type="entry name" value="P-loop containing nucleotide triphosphate hydrolases"/>
    <property type="match status" value="1"/>
</dbReference>
<organism evidence="10 11">
    <name type="scientific">Hanseniaspora valbyensis NRRL Y-1626</name>
    <dbReference type="NCBI Taxonomy" id="766949"/>
    <lineage>
        <taxon>Eukaryota</taxon>
        <taxon>Fungi</taxon>
        <taxon>Dikarya</taxon>
        <taxon>Ascomycota</taxon>
        <taxon>Saccharomycotina</taxon>
        <taxon>Saccharomycetes</taxon>
        <taxon>Saccharomycodales</taxon>
        <taxon>Saccharomycodaceae</taxon>
        <taxon>Hanseniaspora</taxon>
    </lineage>
</organism>
<dbReference type="AlphaFoldDB" id="A0A1B7T869"/>
<dbReference type="InterPro" id="IPR023179">
    <property type="entry name" value="GTP-bd_ortho_bundle_sf"/>
</dbReference>
<comment type="subcellular location">
    <subcellularLocation>
        <location evidence="1">Nucleus</location>
    </subcellularLocation>
</comment>
<comment type="caution">
    <text evidence="10">The sequence shown here is derived from an EMBL/GenBank/DDBJ whole genome shotgun (WGS) entry which is preliminary data.</text>
</comment>
<dbReference type="PANTHER" id="PTHR11089">
    <property type="entry name" value="GTP-BINDING PROTEIN-RELATED"/>
    <property type="match status" value="1"/>
</dbReference>
<feature type="domain" description="CP-type G" evidence="9">
    <location>
        <begin position="172"/>
        <end position="352"/>
    </location>
</feature>
<dbReference type="Proteomes" id="UP000092321">
    <property type="component" value="Unassembled WGS sequence"/>
</dbReference>
<evidence type="ECO:0000256" key="6">
    <source>
        <dbReference type="ARBA" id="ARBA00023134"/>
    </source>
</evidence>
<dbReference type="GO" id="GO:0005730">
    <property type="term" value="C:nucleolus"/>
    <property type="evidence" value="ECO:0007669"/>
    <property type="project" value="UniProtKB-ARBA"/>
</dbReference>
<evidence type="ECO:0000259" key="9">
    <source>
        <dbReference type="PROSITE" id="PS51721"/>
    </source>
</evidence>
<dbReference type="InterPro" id="IPR006073">
    <property type="entry name" value="GTP-bd"/>
</dbReference>
<feature type="region of interest" description="Disordered" evidence="8">
    <location>
        <begin position="145"/>
        <end position="164"/>
    </location>
</feature>
<dbReference type="Pfam" id="PF08701">
    <property type="entry name" value="GN3L_Grn1"/>
    <property type="match status" value="1"/>
</dbReference>
<evidence type="ECO:0000256" key="4">
    <source>
        <dbReference type="ARBA" id="ARBA00022741"/>
    </source>
</evidence>
<dbReference type="GO" id="GO:0006364">
    <property type="term" value="P:rRNA processing"/>
    <property type="evidence" value="ECO:0007669"/>
    <property type="project" value="UniProtKB-ARBA"/>
</dbReference>
<dbReference type="GO" id="GO:0005525">
    <property type="term" value="F:GTP binding"/>
    <property type="evidence" value="ECO:0007669"/>
    <property type="project" value="UniProtKB-KW"/>
</dbReference>
<keyword evidence="3" id="KW-0690">Ribosome biogenesis</keyword>
<evidence type="ECO:0000256" key="8">
    <source>
        <dbReference type="SAM" id="MobiDB-lite"/>
    </source>
</evidence>
<feature type="region of interest" description="Disordered" evidence="8">
    <location>
        <begin position="91"/>
        <end position="110"/>
    </location>
</feature>
<feature type="region of interest" description="Disordered" evidence="8">
    <location>
        <begin position="117"/>
        <end position="140"/>
    </location>
</feature>
<accession>A0A1B7T869</accession>
<keyword evidence="11" id="KW-1185">Reference proteome</keyword>
<dbReference type="InterPro" id="IPR050755">
    <property type="entry name" value="TRAFAC_YlqF/YawG_RiboMat"/>
</dbReference>
<dbReference type="Gene3D" id="1.10.1580.10">
    <property type="match status" value="1"/>
</dbReference>
<dbReference type="PROSITE" id="PS51721">
    <property type="entry name" value="G_CP"/>
    <property type="match status" value="1"/>
</dbReference>
<protein>
    <recommendedName>
        <fullName evidence="9">CP-type G domain-containing protein</fullName>
    </recommendedName>
</protein>
<dbReference type="Pfam" id="PF01926">
    <property type="entry name" value="MMR_HSR1"/>
    <property type="match status" value="1"/>
</dbReference>
<evidence type="ECO:0000313" key="10">
    <source>
        <dbReference type="EMBL" id="OBA24908.1"/>
    </source>
</evidence>
<keyword evidence="6" id="KW-0342">GTP-binding</keyword>
<keyword evidence="7" id="KW-0539">Nucleus</keyword>
<keyword evidence="4" id="KW-0547">Nucleotide-binding</keyword>
<dbReference type="InterPro" id="IPR030378">
    <property type="entry name" value="G_CP_dom"/>
</dbReference>
<dbReference type="SUPFAM" id="SSF52540">
    <property type="entry name" value="P-loop containing nucleoside triphosphate hydrolases"/>
    <property type="match status" value="1"/>
</dbReference>
<evidence type="ECO:0000256" key="2">
    <source>
        <dbReference type="ARBA" id="ARBA00022448"/>
    </source>
</evidence>
<sequence>MRIRKKQSKRTSTRMREGIKKKALAQNRKNRKLAKKDVTWKSRVNKDIGIPAMFPYKNKILEEIEVKRAQDAALKEQQKLERRKHALENGIEIDDDEDEILDDEDEEGDAMSALMESAQRAAEDYESGSSISANKPKSNVEYQDYDLESDSDDDEDEVSELHQDLEKSRKQYDKIFKVVLENSDVLLYVLDARDPDLTRSKALEESVLTQFNGTKKLIYILNKVDLVPENVLKIWISHLGSQFPVVPFMGSSSHSNNGRYNKKLSSNVTASKLLESLKKYATDSNLKRSITVGVLGYPNVGKSSIINALTNTRGPNNGVCTVGNQAGVTTHLREVKIDNKLKILDSPGIVFPNEVRGKNIKEKNLELSILNCIPTKFIKEPEMIVKKLLTKISNNDEQVTIFKEYYELPPIPTNDLDMFTKHFLIHLSRKRGRIGKGGVPNFHSTAVSVLNDWRDGKILSWSLPKNIKTQQDAILDQKKTEQAQNKSSSTDVGATTVVVQEFAQEFDLDSLFADLDNAISGQK</sequence>
<keyword evidence="5" id="KW-0653">Protein transport</keyword>
<feature type="compositionally biased region" description="Acidic residues" evidence="8">
    <location>
        <begin position="145"/>
        <end position="158"/>
    </location>
</feature>
<proteinExistence type="predicted"/>
<dbReference type="GO" id="GO:0015031">
    <property type="term" value="P:protein transport"/>
    <property type="evidence" value="ECO:0007669"/>
    <property type="project" value="UniProtKB-KW"/>
</dbReference>
<dbReference type="EMBL" id="LXPE01000343">
    <property type="protein sequence ID" value="OBA24908.1"/>
    <property type="molecule type" value="Genomic_DNA"/>
</dbReference>
<name>A0A1B7T869_9ASCO</name>
<feature type="compositionally biased region" description="Acidic residues" evidence="8">
    <location>
        <begin position="91"/>
        <end position="109"/>
    </location>
</feature>
<dbReference type="InterPro" id="IPR027417">
    <property type="entry name" value="P-loop_NTPase"/>
</dbReference>
<dbReference type="InterPro" id="IPR014813">
    <property type="entry name" value="Gnl3_N_dom"/>
</dbReference>
<evidence type="ECO:0000256" key="7">
    <source>
        <dbReference type="ARBA" id="ARBA00023242"/>
    </source>
</evidence>
<dbReference type="PANTHER" id="PTHR11089:SF30">
    <property type="entry name" value="GUANINE NUCLEOTIDE-BINDING PROTEIN-LIKE 3 HOMOLOG"/>
    <property type="match status" value="1"/>
</dbReference>
<gene>
    <name evidence="10" type="ORF">HANVADRAFT_54232</name>
</gene>
<keyword evidence="2" id="KW-0813">Transport</keyword>
<evidence type="ECO:0000256" key="3">
    <source>
        <dbReference type="ARBA" id="ARBA00022517"/>
    </source>
</evidence>
<dbReference type="GO" id="GO:0030684">
    <property type="term" value="C:preribosome"/>
    <property type="evidence" value="ECO:0007669"/>
    <property type="project" value="UniProtKB-ARBA"/>
</dbReference>